<dbReference type="Gramene" id="AET0Gv20112000.1">
    <property type="protein sequence ID" value="AET0Gv20112000.1"/>
    <property type="gene ID" value="AET0Gv20112000"/>
</dbReference>
<reference evidence="3" key="2">
    <citation type="journal article" date="2017" name="Nat. Plants">
        <title>The Aegilops tauschii genome reveals multiple impacts of transposons.</title>
        <authorList>
            <person name="Zhao G."/>
            <person name="Zou C."/>
            <person name="Li K."/>
            <person name="Wang K."/>
            <person name="Li T."/>
            <person name="Gao L."/>
            <person name="Zhang X."/>
            <person name="Wang H."/>
            <person name="Yang Z."/>
            <person name="Liu X."/>
            <person name="Jiang W."/>
            <person name="Mao L."/>
            <person name="Kong X."/>
            <person name="Jiao Y."/>
            <person name="Jia J."/>
        </authorList>
    </citation>
    <scope>NUCLEOTIDE SEQUENCE [LARGE SCALE GENOMIC DNA]</scope>
    <source>
        <strain evidence="3">cv. AL8/78</strain>
    </source>
</reference>
<accession>A0A452XEV8</accession>
<protein>
    <submittedName>
        <fullName evidence="2">Uncharacterized protein</fullName>
    </submittedName>
</protein>
<evidence type="ECO:0000313" key="2">
    <source>
        <dbReference type="EnsemblPlants" id="AET0Gv20112000.1"/>
    </source>
</evidence>
<keyword evidence="3" id="KW-1185">Reference proteome</keyword>
<reference evidence="3" key="1">
    <citation type="journal article" date="2014" name="Science">
        <title>Ancient hybridizations among the ancestral genomes of bread wheat.</title>
        <authorList>
            <consortium name="International Wheat Genome Sequencing Consortium,"/>
            <person name="Marcussen T."/>
            <person name="Sandve S.R."/>
            <person name="Heier L."/>
            <person name="Spannagl M."/>
            <person name="Pfeifer M."/>
            <person name="Jakobsen K.S."/>
            <person name="Wulff B.B."/>
            <person name="Steuernagel B."/>
            <person name="Mayer K.F."/>
            <person name="Olsen O.A."/>
        </authorList>
    </citation>
    <scope>NUCLEOTIDE SEQUENCE [LARGE SCALE GENOMIC DNA]</scope>
    <source>
        <strain evidence="3">cv. AL8/78</strain>
    </source>
</reference>
<dbReference type="Gene3D" id="3.20.20.140">
    <property type="entry name" value="Metal-dependent hydrolases"/>
    <property type="match status" value="1"/>
</dbReference>
<dbReference type="Proteomes" id="UP000015105">
    <property type="component" value="Unassembled WGS sequence"/>
</dbReference>
<comment type="similarity">
    <text evidence="1">Belongs to the metallo-dependent hydrolases superfamily. Hydantoinase/dihydropyrimidinase family.</text>
</comment>
<dbReference type="AlphaFoldDB" id="A0A452XEV8"/>
<evidence type="ECO:0000313" key="3">
    <source>
        <dbReference type="Proteomes" id="UP000015105"/>
    </source>
</evidence>
<organism evidence="2 3">
    <name type="scientific">Aegilops tauschii subsp. strangulata</name>
    <name type="common">Goatgrass</name>
    <dbReference type="NCBI Taxonomy" id="200361"/>
    <lineage>
        <taxon>Eukaryota</taxon>
        <taxon>Viridiplantae</taxon>
        <taxon>Streptophyta</taxon>
        <taxon>Embryophyta</taxon>
        <taxon>Tracheophyta</taxon>
        <taxon>Spermatophyta</taxon>
        <taxon>Magnoliopsida</taxon>
        <taxon>Liliopsida</taxon>
        <taxon>Poales</taxon>
        <taxon>Poaceae</taxon>
        <taxon>BOP clade</taxon>
        <taxon>Pooideae</taxon>
        <taxon>Triticodae</taxon>
        <taxon>Triticeae</taxon>
        <taxon>Triticinae</taxon>
        <taxon>Aegilops</taxon>
    </lineage>
</organism>
<dbReference type="SUPFAM" id="SSF51556">
    <property type="entry name" value="Metallo-dependent hydrolases"/>
    <property type="match status" value="1"/>
</dbReference>
<dbReference type="PANTHER" id="PTHR11647">
    <property type="entry name" value="HYDRANTOINASE/DIHYDROPYRIMIDINASE FAMILY MEMBER"/>
    <property type="match status" value="1"/>
</dbReference>
<sequence>MSTDATEEIAKAKREGMVPGHLVQTSSSSMQIKTELFYEHLLSEHWLVSALYKKNQGQRVIGEPVVSGLVLDDYWLWDPDFATASKYVMSPPIREAGHNKALQAALSSGILQVTRLNSEVG</sequence>
<dbReference type="GO" id="GO:0005829">
    <property type="term" value="C:cytosol"/>
    <property type="evidence" value="ECO:0007669"/>
    <property type="project" value="TreeGrafter"/>
</dbReference>
<dbReference type="GO" id="GO:0006208">
    <property type="term" value="P:pyrimidine nucleobase catabolic process"/>
    <property type="evidence" value="ECO:0007669"/>
    <property type="project" value="TreeGrafter"/>
</dbReference>
<dbReference type="EnsemblPlants" id="AET0Gv20112000.1">
    <property type="protein sequence ID" value="AET0Gv20112000.1"/>
    <property type="gene ID" value="AET0Gv20112000"/>
</dbReference>
<name>A0A452XEV8_AEGTS</name>
<dbReference type="PANTHER" id="PTHR11647:SF1">
    <property type="entry name" value="COLLAPSIN RESPONSE MEDIATOR PROTEIN"/>
    <property type="match status" value="1"/>
</dbReference>
<dbReference type="InterPro" id="IPR032466">
    <property type="entry name" value="Metal_Hydrolase"/>
</dbReference>
<dbReference type="InterPro" id="IPR050378">
    <property type="entry name" value="Metallo-dep_Hydrolases_sf"/>
</dbReference>
<proteinExistence type="inferred from homology"/>
<reference evidence="2" key="3">
    <citation type="submission" date="2019-03" db="UniProtKB">
        <authorList>
            <consortium name="EnsemblPlants"/>
        </authorList>
    </citation>
    <scope>IDENTIFICATION</scope>
</reference>
<dbReference type="GO" id="GO:0004157">
    <property type="term" value="F:dihydropyrimidinase activity"/>
    <property type="evidence" value="ECO:0007669"/>
    <property type="project" value="TreeGrafter"/>
</dbReference>
<evidence type="ECO:0000256" key="1">
    <source>
        <dbReference type="ARBA" id="ARBA00008829"/>
    </source>
</evidence>
<dbReference type="STRING" id="200361.A0A452XEV8"/>